<evidence type="ECO:0000256" key="2">
    <source>
        <dbReference type="ARBA" id="ARBA00022898"/>
    </source>
</evidence>
<feature type="domain" description="Tryptophan synthase beta chain-like PALP" evidence="4">
    <location>
        <begin position="72"/>
        <end position="375"/>
    </location>
</feature>
<dbReference type="InterPro" id="IPR050147">
    <property type="entry name" value="Ser/Thr_Dehydratase"/>
</dbReference>
<sequence>MNKCWLRCTRCKSVFDFRLIGKCEKCQGTLLVEYDMNRAHDVFTPTKLALSNNNTLWRYHELLPVRSLDSAITLGEGVTPLIRMPAIEKQQSLRRVWMKREEQNPTGSFKARGFSVTVSLLAERGIPIAAVPSNGNAASAFAAYAARAGIDAHVFIPKDCPPLIVEECKLYGAHTTLVDGKIHDAAAAIELRKDQMGWFNVGTLREPGRVEGKKTMAFEIAEQLGWRLPDVIIYPTGGGSGIVGMWKGFMELRRLGLIQGTLPRLISVQEEGCRPIVDALKGTENQEESITNEASNPTGMRVPIPPDLDLLVTILKETGGDAISVSKSEMDSAQRMLGTLGISSSPEGAATYAGLLKLTETNGLSGEEEIVLFNTSHAMKYSSVSPSAISKRQLADYMI</sequence>
<dbReference type="InterPro" id="IPR001926">
    <property type="entry name" value="TrpB-like_PALP"/>
</dbReference>
<evidence type="ECO:0000313" key="5">
    <source>
        <dbReference type="EMBL" id="MFC5406193.1"/>
    </source>
</evidence>
<name>A0ABW0I080_9BACL</name>
<dbReference type="GO" id="GO:0004795">
    <property type="term" value="F:threonine synthase activity"/>
    <property type="evidence" value="ECO:0007669"/>
    <property type="project" value="UniProtKB-EC"/>
</dbReference>
<dbReference type="EC" id="4.2.3.1" evidence="5"/>
<keyword evidence="6" id="KW-1185">Reference proteome</keyword>
<dbReference type="NCBIfam" id="NF006050">
    <property type="entry name" value="PRK08197.1"/>
    <property type="match status" value="1"/>
</dbReference>
<proteinExistence type="predicted"/>
<dbReference type="Pfam" id="PF00291">
    <property type="entry name" value="PALP"/>
    <property type="match status" value="1"/>
</dbReference>
<gene>
    <name evidence="5" type="ORF">ACFPOF_25925</name>
</gene>
<evidence type="ECO:0000259" key="4">
    <source>
        <dbReference type="Pfam" id="PF00291"/>
    </source>
</evidence>
<evidence type="ECO:0000313" key="6">
    <source>
        <dbReference type="Proteomes" id="UP001596113"/>
    </source>
</evidence>
<keyword evidence="2" id="KW-0663">Pyridoxal phosphate</keyword>
<dbReference type="PANTHER" id="PTHR48078">
    <property type="entry name" value="THREONINE DEHYDRATASE, MITOCHONDRIAL-RELATED"/>
    <property type="match status" value="1"/>
</dbReference>
<dbReference type="Gene3D" id="3.40.50.1100">
    <property type="match status" value="2"/>
</dbReference>
<comment type="caution">
    <text evidence="5">The sequence shown here is derived from an EMBL/GenBank/DDBJ whole genome shotgun (WGS) entry which is preliminary data.</text>
</comment>
<keyword evidence="3 5" id="KW-0456">Lyase</keyword>
<protein>
    <submittedName>
        <fullName evidence="5">Threonine synthase</fullName>
        <ecNumber evidence="5">4.2.3.1</ecNumber>
    </submittedName>
</protein>
<organism evidence="5 6">
    <name type="scientific">Cohnella soli</name>
    <dbReference type="NCBI Taxonomy" id="425005"/>
    <lineage>
        <taxon>Bacteria</taxon>
        <taxon>Bacillati</taxon>
        <taxon>Bacillota</taxon>
        <taxon>Bacilli</taxon>
        <taxon>Bacillales</taxon>
        <taxon>Paenibacillaceae</taxon>
        <taxon>Cohnella</taxon>
    </lineage>
</organism>
<dbReference type="InterPro" id="IPR036052">
    <property type="entry name" value="TrpB-like_PALP_sf"/>
</dbReference>
<dbReference type="EMBL" id="JBHSMI010000052">
    <property type="protein sequence ID" value="MFC5406193.1"/>
    <property type="molecule type" value="Genomic_DNA"/>
</dbReference>
<evidence type="ECO:0000256" key="1">
    <source>
        <dbReference type="ARBA" id="ARBA00001933"/>
    </source>
</evidence>
<dbReference type="PANTHER" id="PTHR48078:SF6">
    <property type="entry name" value="L-THREONINE DEHYDRATASE CATABOLIC TDCB"/>
    <property type="match status" value="1"/>
</dbReference>
<reference evidence="6" key="1">
    <citation type="journal article" date="2019" name="Int. J. Syst. Evol. Microbiol.">
        <title>The Global Catalogue of Microorganisms (GCM) 10K type strain sequencing project: providing services to taxonomists for standard genome sequencing and annotation.</title>
        <authorList>
            <consortium name="The Broad Institute Genomics Platform"/>
            <consortium name="The Broad Institute Genome Sequencing Center for Infectious Disease"/>
            <person name="Wu L."/>
            <person name="Ma J."/>
        </authorList>
    </citation>
    <scope>NUCLEOTIDE SEQUENCE [LARGE SCALE GENOMIC DNA]</scope>
    <source>
        <strain evidence="6">CGMCC 1.18575</strain>
    </source>
</reference>
<comment type="cofactor">
    <cofactor evidence="1">
        <name>pyridoxal 5'-phosphate</name>
        <dbReference type="ChEBI" id="CHEBI:597326"/>
    </cofactor>
</comment>
<accession>A0ABW0I080</accession>
<dbReference type="SUPFAM" id="SSF53686">
    <property type="entry name" value="Tryptophan synthase beta subunit-like PLP-dependent enzymes"/>
    <property type="match status" value="1"/>
</dbReference>
<evidence type="ECO:0000256" key="3">
    <source>
        <dbReference type="ARBA" id="ARBA00023239"/>
    </source>
</evidence>
<dbReference type="Proteomes" id="UP001596113">
    <property type="component" value="Unassembled WGS sequence"/>
</dbReference>
<dbReference type="RefSeq" id="WP_378138163.1">
    <property type="nucleotide sequence ID" value="NZ_JBHSMI010000052.1"/>
</dbReference>